<dbReference type="EMBL" id="CAJNJA010006121">
    <property type="protein sequence ID" value="CAE7205894.1"/>
    <property type="molecule type" value="Genomic_DNA"/>
</dbReference>
<gene>
    <name evidence="2" type="ORF">SNEC2469_LOCUS1768</name>
</gene>
<proteinExistence type="predicted"/>
<evidence type="ECO:0000313" key="2">
    <source>
        <dbReference type="EMBL" id="CAE7205894.1"/>
    </source>
</evidence>
<dbReference type="Gene3D" id="3.40.50.300">
    <property type="entry name" value="P-loop containing nucleotide triphosphate hydrolases"/>
    <property type="match status" value="1"/>
</dbReference>
<reference evidence="2" key="1">
    <citation type="submission" date="2021-02" db="EMBL/GenBank/DDBJ databases">
        <authorList>
            <person name="Dougan E. K."/>
            <person name="Rhodes N."/>
            <person name="Thang M."/>
            <person name="Chan C."/>
        </authorList>
    </citation>
    <scope>NUCLEOTIDE SEQUENCE</scope>
</reference>
<accession>A0A812JET8</accession>
<dbReference type="Proteomes" id="UP000601435">
    <property type="component" value="Unassembled WGS sequence"/>
</dbReference>
<dbReference type="InterPro" id="IPR027417">
    <property type="entry name" value="P-loop_NTPase"/>
</dbReference>
<dbReference type="AlphaFoldDB" id="A0A812JET8"/>
<keyword evidence="3" id="KW-1185">Reference proteome</keyword>
<protein>
    <recommendedName>
        <fullName evidence="4">Methyltransferase FkbM domain-containing protein</fullName>
    </recommendedName>
</protein>
<feature type="region of interest" description="Disordered" evidence="1">
    <location>
        <begin position="321"/>
        <end position="341"/>
    </location>
</feature>
<evidence type="ECO:0008006" key="4">
    <source>
        <dbReference type="Google" id="ProtNLM"/>
    </source>
</evidence>
<name>A0A812JET8_9DINO</name>
<comment type="caution">
    <text evidence="2">The sequence shown here is derived from an EMBL/GenBank/DDBJ whole genome shotgun (WGS) entry which is preliminary data.</text>
</comment>
<evidence type="ECO:0000313" key="3">
    <source>
        <dbReference type="Proteomes" id="UP000601435"/>
    </source>
</evidence>
<organism evidence="2 3">
    <name type="scientific">Symbiodinium necroappetens</name>
    <dbReference type="NCBI Taxonomy" id="1628268"/>
    <lineage>
        <taxon>Eukaryota</taxon>
        <taxon>Sar</taxon>
        <taxon>Alveolata</taxon>
        <taxon>Dinophyceae</taxon>
        <taxon>Suessiales</taxon>
        <taxon>Symbiodiniaceae</taxon>
        <taxon>Symbiodinium</taxon>
    </lineage>
</organism>
<sequence length="491" mass="54923">MHMQLLQHQFVLEGEVRSLEEAQPLDWIHFPKTGSSFINAIIHLKGACPSLANVALKEDTVGGGPCWLSHWLKHDCPKVCNADKYTCPQPYHAHLPVTNYSAQRGHLVGMFRDPNQRILSGYHDDENNFAAYTEELYMHDLESRVECRGVLNDVKTWPKRPLSEFAEMWKGGMTYQLVTEHPTTVTLDPRRPQVTSRDATEAARRVRDGFAFVGLTEEWDLSICLFHKIFGGACSAFDFLNTRPSFDGKSADHAYDTSELQGWYDDIDEVVYAAAVEVFRRSLPQTIAAVQGLEALSSRKELGISRSFWLPVSKAGLAGPLTCSPANKGPNKSSDGRRAAEADPKVWEVVRGVVGPRSLKVITPDYAKGDIHGYGNVAVDIDDPRSGVISPAHTIESLGTGFDTLAIDCQGCFATFLDENPMLRQTLLAIIVEVHQWSSEPAAVQKLLQEGWELKQRVLRQHVLCKGPCVSQCDPRWSDQHARQYYGKDFW</sequence>
<evidence type="ECO:0000256" key="1">
    <source>
        <dbReference type="SAM" id="MobiDB-lite"/>
    </source>
</evidence>